<accession>A0A167U3B3</accession>
<proteinExistence type="predicted"/>
<feature type="transmembrane region" description="Helical" evidence="1">
    <location>
        <begin position="186"/>
        <end position="205"/>
    </location>
</feature>
<gene>
    <name evidence="3" type="ORF">FIBSPDRAFT_1055213</name>
</gene>
<evidence type="ECO:0000259" key="2">
    <source>
        <dbReference type="Pfam" id="PF20151"/>
    </source>
</evidence>
<keyword evidence="1" id="KW-1133">Transmembrane helix</keyword>
<name>A0A167U3B3_9AGAM</name>
<feature type="transmembrane region" description="Helical" evidence="1">
    <location>
        <begin position="12"/>
        <end position="33"/>
    </location>
</feature>
<protein>
    <recommendedName>
        <fullName evidence="2">DUF6533 domain-containing protein</fullName>
    </recommendedName>
</protein>
<dbReference type="EMBL" id="KV418044">
    <property type="protein sequence ID" value="KZP03551.1"/>
    <property type="molecule type" value="Genomic_DNA"/>
</dbReference>
<keyword evidence="1" id="KW-0472">Membrane</keyword>
<evidence type="ECO:0000256" key="1">
    <source>
        <dbReference type="SAM" id="Phobius"/>
    </source>
</evidence>
<feature type="transmembrane region" description="Helical" evidence="1">
    <location>
        <begin position="135"/>
        <end position="156"/>
    </location>
</feature>
<dbReference type="OrthoDB" id="3261349at2759"/>
<sequence length="317" mass="35899">MAPMDLQSQLNVSYFTTLIPFVLLYYDYSLTFADEVERFWNRNNFTWASTLFFINRYLVLLGNIPVLFAAFWDPSNISHKTMASFDTILLLLSPDAHETCRSILSYHQFLLILSQLVVGIMLVMRVYAMYGRSRWIIVVFAIVVVSAVSIGCWASFSGPHAQTPEATFYYAGCNGSTTQTQGIRLALAWMGQLGFDALVFYLTLYKSFVLRSKSNHLISTLLRDGKSYFTIMTAFNIGNIVTIVTAPPHFKGAATLSTNVISATMMSRLMLNLRDPRMINIYSGRTMERTFESTLPVMTSMFATKDDHRGEDIEMVP</sequence>
<keyword evidence="4" id="KW-1185">Reference proteome</keyword>
<evidence type="ECO:0000313" key="4">
    <source>
        <dbReference type="Proteomes" id="UP000076532"/>
    </source>
</evidence>
<keyword evidence="1" id="KW-0812">Transmembrane</keyword>
<dbReference type="Proteomes" id="UP000076532">
    <property type="component" value="Unassembled WGS sequence"/>
</dbReference>
<dbReference type="AlphaFoldDB" id="A0A167U3B3"/>
<feature type="domain" description="DUF6533" evidence="2">
    <location>
        <begin position="17"/>
        <end position="61"/>
    </location>
</feature>
<organism evidence="3 4">
    <name type="scientific">Athelia psychrophila</name>
    <dbReference type="NCBI Taxonomy" id="1759441"/>
    <lineage>
        <taxon>Eukaryota</taxon>
        <taxon>Fungi</taxon>
        <taxon>Dikarya</taxon>
        <taxon>Basidiomycota</taxon>
        <taxon>Agaricomycotina</taxon>
        <taxon>Agaricomycetes</taxon>
        <taxon>Agaricomycetidae</taxon>
        <taxon>Atheliales</taxon>
        <taxon>Atheliaceae</taxon>
        <taxon>Athelia</taxon>
    </lineage>
</organism>
<reference evidence="3 4" key="1">
    <citation type="journal article" date="2016" name="Mol. Biol. Evol.">
        <title>Comparative Genomics of Early-Diverging Mushroom-Forming Fungi Provides Insights into the Origins of Lignocellulose Decay Capabilities.</title>
        <authorList>
            <person name="Nagy L.G."/>
            <person name="Riley R."/>
            <person name="Tritt A."/>
            <person name="Adam C."/>
            <person name="Daum C."/>
            <person name="Floudas D."/>
            <person name="Sun H."/>
            <person name="Yadav J.S."/>
            <person name="Pangilinan J."/>
            <person name="Larsson K.H."/>
            <person name="Matsuura K."/>
            <person name="Barry K."/>
            <person name="Labutti K."/>
            <person name="Kuo R."/>
            <person name="Ohm R.A."/>
            <person name="Bhattacharya S.S."/>
            <person name="Shirouzu T."/>
            <person name="Yoshinaga Y."/>
            <person name="Martin F.M."/>
            <person name="Grigoriev I.V."/>
            <person name="Hibbett D.S."/>
        </authorList>
    </citation>
    <scope>NUCLEOTIDE SEQUENCE [LARGE SCALE GENOMIC DNA]</scope>
    <source>
        <strain evidence="3 4">CBS 109695</strain>
    </source>
</reference>
<evidence type="ECO:0000313" key="3">
    <source>
        <dbReference type="EMBL" id="KZP03551.1"/>
    </source>
</evidence>
<dbReference type="Pfam" id="PF20151">
    <property type="entry name" value="DUF6533"/>
    <property type="match status" value="1"/>
</dbReference>
<feature type="transmembrane region" description="Helical" evidence="1">
    <location>
        <begin position="45"/>
        <end position="72"/>
    </location>
</feature>
<dbReference type="InterPro" id="IPR045340">
    <property type="entry name" value="DUF6533"/>
</dbReference>
<feature type="transmembrane region" description="Helical" evidence="1">
    <location>
        <begin position="109"/>
        <end position="128"/>
    </location>
</feature>